<feature type="region of interest" description="Disordered" evidence="1">
    <location>
        <begin position="1"/>
        <end position="21"/>
    </location>
</feature>
<name>A0AAD2HI28_9AGAR</name>
<dbReference type="EMBL" id="CAVNYO010000405">
    <property type="protein sequence ID" value="CAK5275210.1"/>
    <property type="molecule type" value="Genomic_DNA"/>
</dbReference>
<dbReference type="Proteomes" id="UP001295794">
    <property type="component" value="Unassembled WGS sequence"/>
</dbReference>
<gene>
    <name evidence="2" type="ORF">MYCIT1_LOCUS2012</name>
    <name evidence="3" type="ORF">MYCIT1_LOCUS22830</name>
</gene>
<keyword evidence="4" id="KW-1185">Reference proteome</keyword>
<reference evidence="3" key="1">
    <citation type="submission" date="2023-11" db="EMBL/GenBank/DDBJ databases">
        <authorList>
            <person name="De Vega J J."/>
            <person name="De Vega J J."/>
        </authorList>
    </citation>
    <scope>NUCLEOTIDE SEQUENCE</scope>
</reference>
<evidence type="ECO:0000313" key="2">
    <source>
        <dbReference type="EMBL" id="CAK5262927.1"/>
    </source>
</evidence>
<evidence type="ECO:0000256" key="1">
    <source>
        <dbReference type="SAM" id="MobiDB-lite"/>
    </source>
</evidence>
<accession>A0AAD2HI28</accession>
<dbReference type="EMBL" id="CAVNYO010000028">
    <property type="protein sequence ID" value="CAK5262927.1"/>
    <property type="molecule type" value="Genomic_DNA"/>
</dbReference>
<protein>
    <submittedName>
        <fullName evidence="3">Uncharacterized protein</fullName>
    </submittedName>
</protein>
<feature type="compositionally biased region" description="Low complexity" evidence="1">
    <location>
        <begin position="7"/>
        <end position="21"/>
    </location>
</feature>
<evidence type="ECO:0000313" key="3">
    <source>
        <dbReference type="EMBL" id="CAK5275210.1"/>
    </source>
</evidence>
<organism evidence="3 4">
    <name type="scientific">Mycena citricolor</name>
    <dbReference type="NCBI Taxonomy" id="2018698"/>
    <lineage>
        <taxon>Eukaryota</taxon>
        <taxon>Fungi</taxon>
        <taxon>Dikarya</taxon>
        <taxon>Basidiomycota</taxon>
        <taxon>Agaricomycotina</taxon>
        <taxon>Agaricomycetes</taxon>
        <taxon>Agaricomycetidae</taxon>
        <taxon>Agaricales</taxon>
        <taxon>Marasmiineae</taxon>
        <taxon>Mycenaceae</taxon>
        <taxon>Mycena</taxon>
    </lineage>
</organism>
<proteinExistence type="predicted"/>
<sequence length="152" mass="15984">MQGTGAPTPLLVKSLSSPSPDLSSTRSALSCPCPFTYIPHALQTITSSELSWEVLVLLVPQCGHRLVPLDDAASSNNPSRRLLASKSSAMRCCERWETYAAQALHSGTCVMECSCETSVDVPQRKHGCASSACGDGIICGNSSGIRGLSRGD</sequence>
<evidence type="ECO:0000313" key="4">
    <source>
        <dbReference type="Proteomes" id="UP001295794"/>
    </source>
</evidence>
<dbReference type="AlphaFoldDB" id="A0AAD2HI28"/>
<comment type="caution">
    <text evidence="3">The sequence shown here is derived from an EMBL/GenBank/DDBJ whole genome shotgun (WGS) entry which is preliminary data.</text>
</comment>